<dbReference type="PANTHER" id="PTHR10903:SF170">
    <property type="entry name" value="GTPASE IMAP FAMILY MEMBER 7"/>
    <property type="match status" value="1"/>
</dbReference>
<dbReference type="PANTHER" id="PTHR10903">
    <property type="entry name" value="GTPASE, IMAP FAMILY MEMBER-RELATED"/>
    <property type="match status" value="1"/>
</dbReference>
<dbReference type="CDD" id="cd01852">
    <property type="entry name" value="AIG1"/>
    <property type="match status" value="1"/>
</dbReference>
<feature type="domain" description="AIG1-type G" evidence="5">
    <location>
        <begin position="4"/>
        <end position="203"/>
    </location>
</feature>
<dbReference type="AlphaFoldDB" id="A0A3B1IJG6"/>
<evidence type="ECO:0000259" key="5">
    <source>
        <dbReference type="PROSITE" id="PS51720"/>
    </source>
</evidence>
<sequence>VGTMSNARIVLVGKSGAGKSATGNTILGEENIFKEEASPSSITKECASGFTHLGGRKICVIDTPGIFGSLDQEINVEEKIKDCVRLSLPGPHAFLLVIKVGRFTEEEKNAVKWICKNFGEDASLYTIILITHTDQLNGKPLNMYVRESRHLLRFIDQYGGRYLGFNNAQPDNDQVTKLLEKIDEMVERNGGNYYTSEMFQKAQQEMIQRAEEENKRKKNEKIKDAVLGTVTAVGIGGVVAGGVVLGVTSAVLLPAAGVAAGGALAVGTGSSAGNAILGREAFAKNISPRIFTKSIPVIDTPGIFSTSQTNEEELKTELKKSISMCSSRPLCLPTGHQFGFKIHEGRSKSHNVDSGELWRGYFQCFSISCSHADQLKDKQ</sequence>
<dbReference type="GO" id="GO:0005525">
    <property type="term" value="F:GTP binding"/>
    <property type="evidence" value="ECO:0007669"/>
    <property type="project" value="UniProtKB-KW"/>
</dbReference>
<evidence type="ECO:0000256" key="3">
    <source>
        <dbReference type="ARBA" id="ARBA00023134"/>
    </source>
</evidence>
<keyword evidence="7" id="KW-1185">Reference proteome</keyword>
<dbReference type="Pfam" id="PF04548">
    <property type="entry name" value="AIG1"/>
    <property type="match status" value="1"/>
</dbReference>
<dbReference type="Ensembl" id="ENSAMXT00000053395.1">
    <property type="protein sequence ID" value="ENSAMXP00000030032.1"/>
    <property type="gene ID" value="ENSAMXG00000041141.1"/>
</dbReference>
<keyword evidence="3" id="KW-0342">GTP-binding</keyword>
<reference evidence="7" key="2">
    <citation type="journal article" date="2014" name="Nat. Commun.">
        <title>The cavefish genome reveals candidate genes for eye loss.</title>
        <authorList>
            <person name="McGaugh S.E."/>
            <person name="Gross J.B."/>
            <person name="Aken B."/>
            <person name="Blin M."/>
            <person name="Borowsky R."/>
            <person name="Chalopin D."/>
            <person name="Hinaux H."/>
            <person name="Jeffery W.R."/>
            <person name="Keene A."/>
            <person name="Ma L."/>
            <person name="Minx P."/>
            <person name="Murphy D."/>
            <person name="O'Quin K.E."/>
            <person name="Retaux S."/>
            <person name="Rohner N."/>
            <person name="Searle S.M."/>
            <person name="Stahl B.A."/>
            <person name="Tabin C."/>
            <person name="Volff J.N."/>
            <person name="Yoshizawa M."/>
            <person name="Warren W.C."/>
        </authorList>
    </citation>
    <scope>NUCLEOTIDE SEQUENCE [LARGE SCALE GENOMIC DNA]</scope>
    <source>
        <strain evidence="7">female</strain>
    </source>
</reference>
<proteinExistence type="inferred from homology"/>
<reference evidence="6" key="3">
    <citation type="submission" date="2025-08" db="UniProtKB">
        <authorList>
            <consortium name="Ensembl"/>
        </authorList>
    </citation>
    <scope>IDENTIFICATION</scope>
</reference>
<keyword evidence="4" id="KW-1133">Transmembrane helix</keyword>
<reference evidence="7" key="1">
    <citation type="submission" date="2013-03" db="EMBL/GenBank/DDBJ databases">
        <authorList>
            <person name="Jeffery W."/>
            <person name="Warren W."/>
            <person name="Wilson R.K."/>
        </authorList>
    </citation>
    <scope>NUCLEOTIDE SEQUENCE</scope>
    <source>
        <strain evidence="7">female</strain>
    </source>
</reference>
<dbReference type="PROSITE" id="PS51720">
    <property type="entry name" value="G_AIG1"/>
    <property type="match status" value="1"/>
</dbReference>
<dbReference type="SUPFAM" id="SSF52540">
    <property type="entry name" value="P-loop containing nucleoside triphosphate hydrolases"/>
    <property type="match status" value="1"/>
</dbReference>
<evidence type="ECO:0000256" key="4">
    <source>
        <dbReference type="SAM" id="Phobius"/>
    </source>
</evidence>
<dbReference type="FunFam" id="3.40.50.300:FF:000366">
    <property type="entry name" value="GTPase, IMAP family member 2"/>
    <property type="match status" value="1"/>
</dbReference>
<feature type="transmembrane region" description="Helical" evidence="4">
    <location>
        <begin position="225"/>
        <end position="245"/>
    </location>
</feature>
<organism evidence="6 7">
    <name type="scientific">Astyanax mexicanus</name>
    <name type="common">Blind cave fish</name>
    <name type="synonym">Astyanax fasciatus mexicanus</name>
    <dbReference type="NCBI Taxonomy" id="7994"/>
    <lineage>
        <taxon>Eukaryota</taxon>
        <taxon>Metazoa</taxon>
        <taxon>Chordata</taxon>
        <taxon>Craniata</taxon>
        <taxon>Vertebrata</taxon>
        <taxon>Euteleostomi</taxon>
        <taxon>Actinopterygii</taxon>
        <taxon>Neopterygii</taxon>
        <taxon>Teleostei</taxon>
        <taxon>Ostariophysi</taxon>
        <taxon>Characiformes</taxon>
        <taxon>Characoidei</taxon>
        <taxon>Acestrorhamphidae</taxon>
        <taxon>Acestrorhamphinae</taxon>
        <taxon>Astyanax</taxon>
    </lineage>
</organism>
<dbReference type="InParanoid" id="A0A3B1IJG6"/>
<name>A0A3B1IJG6_ASTMX</name>
<dbReference type="InterPro" id="IPR045058">
    <property type="entry name" value="GIMA/IAN/Toc"/>
</dbReference>
<dbReference type="InterPro" id="IPR027417">
    <property type="entry name" value="P-loop_NTPase"/>
</dbReference>
<keyword evidence="2" id="KW-0547">Nucleotide-binding</keyword>
<dbReference type="Gene3D" id="3.40.50.300">
    <property type="entry name" value="P-loop containing nucleotide triphosphate hydrolases"/>
    <property type="match status" value="2"/>
</dbReference>
<accession>A0A3B1IJG6</accession>
<protein>
    <recommendedName>
        <fullName evidence="5">AIG1-type G domain-containing protein</fullName>
    </recommendedName>
</protein>
<dbReference type="InterPro" id="IPR006703">
    <property type="entry name" value="G_AIG1"/>
</dbReference>
<dbReference type="Proteomes" id="UP000018467">
    <property type="component" value="Unassembled WGS sequence"/>
</dbReference>
<comment type="similarity">
    <text evidence="1">Belongs to the TRAFAC class TrmE-Era-EngA-EngB-Septin-like GTPase superfamily. AIG1/Toc34/Toc159-like paraseptin GTPase family. IAN subfamily.</text>
</comment>
<keyword evidence="4" id="KW-0812">Transmembrane</keyword>
<feature type="transmembrane region" description="Helical" evidence="4">
    <location>
        <begin position="251"/>
        <end position="277"/>
    </location>
</feature>
<evidence type="ECO:0000313" key="6">
    <source>
        <dbReference type="Ensembl" id="ENSAMXP00000030032.1"/>
    </source>
</evidence>
<evidence type="ECO:0000256" key="2">
    <source>
        <dbReference type="ARBA" id="ARBA00022741"/>
    </source>
</evidence>
<evidence type="ECO:0000313" key="7">
    <source>
        <dbReference type="Proteomes" id="UP000018467"/>
    </source>
</evidence>
<dbReference type="GeneTree" id="ENSGT01140000282522"/>
<evidence type="ECO:0000256" key="1">
    <source>
        <dbReference type="ARBA" id="ARBA00008535"/>
    </source>
</evidence>
<reference evidence="6" key="4">
    <citation type="submission" date="2025-09" db="UniProtKB">
        <authorList>
            <consortium name="Ensembl"/>
        </authorList>
    </citation>
    <scope>IDENTIFICATION</scope>
</reference>
<keyword evidence="4" id="KW-0472">Membrane</keyword>